<dbReference type="AlphaFoldDB" id="A0A5N7CMS2"/>
<organism evidence="1">
    <name type="scientific">Petromyces alliaceus</name>
    <name type="common">Aspergillus alliaceus</name>
    <dbReference type="NCBI Taxonomy" id="209559"/>
    <lineage>
        <taxon>Eukaryota</taxon>
        <taxon>Fungi</taxon>
        <taxon>Dikarya</taxon>
        <taxon>Ascomycota</taxon>
        <taxon>Pezizomycotina</taxon>
        <taxon>Eurotiomycetes</taxon>
        <taxon>Eurotiomycetidae</taxon>
        <taxon>Eurotiales</taxon>
        <taxon>Aspergillaceae</taxon>
        <taxon>Aspergillus</taxon>
        <taxon>Aspergillus subgen. Circumdati</taxon>
    </lineage>
</organism>
<dbReference type="EMBL" id="ML735220">
    <property type="protein sequence ID" value="KAE8394968.1"/>
    <property type="molecule type" value="Genomic_DNA"/>
</dbReference>
<gene>
    <name evidence="1" type="ORF">BDV23DRAFT_145961</name>
</gene>
<dbReference type="OrthoDB" id="4447639at2759"/>
<reference evidence="1" key="1">
    <citation type="submission" date="2019-04" db="EMBL/GenBank/DDBJ databases">
        <title>Friends and foes A comparative genomics studyof 23 Aspergillus species from section Flavi.</title>
        <authorList>
            <consortium name="DOE Joint Genome Institute"/>
            <person name="Kjaerbolling I."/>
            <person name="Vesth T."/>
            <person name="Frisvad J.C."/>
            <person name="Nybo J.L."/>
            <person name="Theobald S."/>
            <person name="Kildgaard S."/>
            <person name="Isbrandt T."/>
            <person name="Kuo A."/>
            <person name="Sato A."/>
            <person name="Lyhne E.K."/>
            <person name="Kogle M.E."/>
            <person name="Wiebenga A."/>
            <person name="Kun R.S."/>
            <person name="Lubbers R.J."/>
            <person name="Makela M.R."/>
            <person name="Barry K."/>
            <person name="Chovatia M."/>
            <person name="Clum A."/>
            <person name="Daum C."/>
            <person name="Haridas S."/>
            <person name="He G."/>
            <person name="LaButti K."/>
            <person name="Lipzen A."/>
            <person name="Mondo S."/>
            <person name="Riley R."/>
            <person name="Salamov A."/>
            <person name="Simmons B.A."/>
            <person name="Magnuson J.K."/>
            <person name="Henrissat B."/>
            <person name="Mortensen U.H."/>
            <person name="Larsen T.O."/>
            <person name="Devries R.P."/>
            <person name="Grigoriev I.V."/>
            <person name="Machida M."/>
            <person name="Baker S.E."/>
            <person name="Andersen M.R."/>
        </authorList>
    </citation>
    <scope>NUCLEOTIDE SEQUENCE [LARGE SCALE GENOMIC DNA]</scope>
    <source>
        <strain evidence="1">IBT 14317</strain>
    </source>
</reference>
<protein>
    <submittedName>
        <fullName evidence="1">Uncharacterized protein</fullName>
    </submittedName>
</protein>
<dbReference type="Proteomes" id="UP000326877">
    <property type="component" value="Unassembled WGS sequence"/>
</dbReference>
<evidence type="ECO:0000313" key="1">
    <source>
        <dbReference type="EMBL" id="KAE8394968.1"/>
    </source>
</evidence>
<sequence>MDGWIAAPPDSHVSIKSSTEAIQDWFHHEVRSFDIDCYECFEKDHDGWNQDTGSIWIEHVLGHEERADTDCCHCQSLLGASEPQRANYFPKSLPQCHSVSCLRRLAGSLTLTK</sequence>
<accession>A0A5N7CMS2</accession>
<proteinExistence type="predicted"/>
<name>A0A5N7CMS2_PETAA</name>